<dbReference type="GeneID" id="8739907"/>
<reference evidence="1 2" key="1">
    <citation type="journal article" date="2010" name="Stand. Genomic Sci.">
        <title>Complete genome sequence of Archaeoglobus profundus type strain (AV18).</title>
        <authorList>
            <person name="von Jan M."/>
            <person name="Lapidus A."/>
            <person name="Del Rio T.G."/>
            <person name="Copeland A."/>
            <person name="Tice H."/>
            <person name="Cheng J.F."/>
            <person name="Lucas S."/>
            <person name="Chen F."/>
            <person name="Nolan M."/>
            <person name="Goodwin L."/>
            <person name="Han C."/>
            <person name="Pitluck S."/>
            <person name="Liolios K."/>
            <person name="Ivanova N."/>
            <person name="Mavromatis K."/>
            <person name="Ovchinnikova G."/>
            <person name="Chertkov O."/>
            <person name="Pati A."/>
            <person name="Chen A."/>
            <person name="Palaniappan K."/>
            <person name="Land M."/>
            <person name="Hauser L."/>
            <person name="Chang Y.J."/>
            <person name="Jeffries C.D."/>
            <person name="Saunders E."/>
            <person name="Brettin T."/>
            <person name="Detter J.C."/>
            <person name="Chain P."/>
            <person name="Eichinger K."/>
            <person name="Huber H."/>
            <person name="Spring S."/>
            <person name="Rohde M."/>
            <person name="Goker M."/>
            <person name="Wirth R."/>
            <person name="Woyke T."/>
            <person name="Bristow J."/>
            <person name="Eisen J.A."/>
            <person name="Markowitz V."/>
            <person name="Hugenholtz P."/>
            <person name="Kyrpides N.C."/>
            <person name="Klenk H.P."/>
        </authorList>
    </citation>
    <scope>NUCLEOTIDE SEQUENCE [LARGE SCALE GENOMIC DNA]</scope>
    <source>
        <strain evidence="2">DSM 5631 / JCM 9629 / NBRC 100127 / Av18</strain>
    </source>
</reference>
<dbReference type="Pfam" id="PF02391">
    <property type="entry name" value="MoaE"/>
    <property type="match status" value="1"/>
</dbReference>
<dbReference type="RefSeq" id="WP_012940613.1">
    <property type="nucleotide sequence ID" value="NC_013741.1"/>
</dbReference>
<dbReference type="KEGG" id="apo:Arcpr_1225"/>
<dbReference type="GO" id="GO:0006777">
    <property type="term" value="P:Mo-molybdopterin cofactor biosynthetic process"/>
    <property type="evidence" value="ECO:0007669"/>
    <property type="project" value="InterPro"/>
</dbReference>
<dbReference type="Proteomes" id="UP000001901">
    <property type="component" value="Chromosome"/>
</dbReference>
<dbReference type="InterPro" id="IPR036563">
    <property type="entry name" value="MoaE_sf"/>
</dbReference>
<dbReference type="EMBL" id="CP001857">
    <property type="protein sequence ID" value="ADB58277.1"/>
    <property type="molecule type" value="Genomic_DNA"/>
</dbReference>
<gene>
    <name evidence="1" type="ordered locus">Arcpr_1225</name>
</gene>
<sequence length="173" mass="19722">MKVDRVDRSDIVVIKSGEFYEVYEKGELVAKFSTKFDILKVLSSMGYDNLNVEGVKNYESPLAIFNKLMRENDGTYGALAIFTGIVKEFTDGKKVKYVKVNVDVEELEKKIKSLSSDAKVVLYHRNGSLKPKEPILHLGIMTKTRFELFNLLSRAVDLIKEEHSKGFVEVYES</sequence>
<name>D2RDT3_ARCPA</name>
<dbReference type="PaxDb" id="572546-Arcpr_1225"/>
<dbReference type="STRING" id="572546.Arcpr_1225"/>
<keyword evidence="2" id="KW-1185">Reference proteome</keyword>
<organism evidence="1 2">
    <name type="scientific">Archaeoglobus profundus (strain DSM 5631 / JCM 9629 / NBRC 100127 / Av18)</name>
    <dbReference type="NCBI Taxonomy" id="572546"/>
    <lineage>
        <taxon>Archaea</taxon>
        <taxon>Methanobacteriati</taxon>
        <taxon>Methanobacteriota</taxon>
        <taxon>Archaeoglobi</taxon>
        <taxon>Archaeoglobales</taxon>
        <taxon>Archaeoglobaceae</taxon>
        <taxon>Archaeoglobus</taxon>
    </lineage>
</organism>
<dbReference type="AlphaFoldDB" id="D2RDT3"/>
<dbReference type="Gene3D" id="3.90.1170.40">
    <property type="entry name" value="Molybdopterin biosynthesis MoaE subunit"/>
    <property type="match status" value="1"/>
</dbReference>
<accession>D2RDT3</accession>
<dbReference type="HOGENOM" id="CLU_1544132_0_0_2"/>
<protein>
    <submittedName>
        <fullName evidence="1">Molybdopterin biosynthesis MoaE protein</fullName>
    </submittedName>
</protein>
<dbReference type="SUPFAM" id="SSF54690">
    <property type="entry name" value="Molybdopterin synthase subunit MoaE"/>
    <property type="match status" value="1"/>
</dbReference>
<dbReference type="eggNOG" id="arCOG00533">
    <property type="taxonomic scope" value="Archaea"/>
</dbReference>
<dbReference type="InterPro" id="IPR003448">
    <property type="entry name" value="Mopterin_biosynth_MoaE"/>
</dbReference>
<evidence type="ECO:0000313" key="2">
    <source>
        <dbReference type="Proteomes" id="UP000001901"/>
    </source>
</evidence>
<evidence type="ECO:0000313" key="1">
    <source>
        <dbReference type="EMBL" id="ADB58277.1"/>
    </source>
</evidence>
<proteinExistence type="predicted"/>